<dbReference type="Pfam" id="PF00389">
    <property type="entry name" value="2-Hacid_dh"/>
    <property type="match status" value="1"/>
</dbReference>
<gene>
    <name evidence="7" type="ORF">L602_000800000990</name>
</gene>
<evidence type="ECO:0000256" key="1">
    <source>
        <dbReference type="ARBA" id="ARBA00005854"/>
    </source>
</evidence>
<dbReference type="FunFam" id="3.40.50.720:FF:000203">
    <property type="entry name" value="D-3-phosphoglycerate dehydrogenase (SerA)"/>
    <property type="match status" value="1"/>
</dbReference>
<dbReference type="AlphaFoldDB" id="A0A562B2A2"/>
<evidence type="ECO:0000256" key="3">
    <source>
        <dbReference type="ARBA" id="ARBA00023027"/>
    </source>
</evidence>
<dbReference type="InterPro" id="IPR006140">
    <property type="entry name" value="D-isomer_DH_NAD-bd"/>
</dbReference>
<dbReference type="GO" id="GO:0051287">
    <property type="term" value="F:NAD binding"/>
    <property type="evidence" value="ECO:0007669"/>
    <property type="project" value="InterPro"/>
</dbReference>
<dbReference type="Proteomes" id="UP000318141">
    <property type="component" value="Unassembled WGS sequence"/>
</dbReference>
<evidence type="ECO:0000313" key="8">
    <source>
        <dbReference type="Proteomes" id="UP000318141"/>
    </source>
</evidence>
<accession>A0A562B2A2</accession>
<feature type="domain" description="D-isomer specific 2-hydroxyacid dehydrogenase NAD-binding" evidence="6">
    <location>
        <begin position="104"/>
        <end position="280"/>
    </location>
</feature>
<dbReference type="SUPFAM" id="SSF51735">
    <property type="entry name" value="NAD(P)-binding Rossmann-fold domains"/>
    <property type="match status" value="1"/>
</dbReference>
<evidence type="ECO:0000256" key="2">
    <source>
        <dbReference type="ARBA" id="ARBA00023002"/>
    </source>
</evidence>
<dbReference type="PANTHER" id="PTHR43761:SF1">
    <property type="entry name" value="D-ISOMER SPECIFIC 2-HYDROXYACID DEHYDROGENASE CATALYTIC DOMAIN-CONTAINING PROTEIN-RELATED"/>
    <property type="match status" value="1"/>
</dbReference>
<keyword evidence="2 4" id="KW-0560">Oxidoreductase</keyword>
<dbReference type="InterPro" id="IPR036291">
    <property type="entry name" value="NAD(P)-bd_dom_sf"/>
</dbReference>
<dbReference type="OrthoDB" id="9805416at2"/>
<dbReference type="InterPro" id="IPR006139">
    <property type="entry name" value="D-isomer_2_OHA_DH_cat_dom"/>
</dbReference>
<dbReference type="GO" id="GO:0016616">
    <property type="term" value="F:oxidoreductase activity, acting on the CH-OH group of donors, NAD or NADP as acceptor"/>
    <property type="evidence" value="ECO:0007669"/>
    <property type="project" value="InterPro"/>
</dbReference>
<comment type="similarity">
    <text evidence="1 4">Belongs to the D-isomer specific 2-hydroxyacid dehydrogenase family.</text>
</comment>
<comment type="caution">
    <text evidence="7">The sequence shown here is derived from an EMBL/GenBank/DDBJ whole genome shotgun (WGS) entry which is preliminary data.</text>
</comment>
<protein>
    <submittedName>
        <fullName evidence="7">D-3-phosphoglycerate dehydrogenase</fullName>
    </submittedName>
</protein>
<organism evidence="7 8">
    <name type="scientific">Cupriavidus gilardii J11</name>
    <dbReference type="NCBI Taxonomy" id="936133"/>
    <lineage>
        <taxon>Bacteria</taxon>
        <taxon>Pseudomonadati</taxon>
        <taxon>Pseudomonadota</taxon>
        <taxon>Betaproteobacteria</taxon>
        <taxon>Burkholderiales</taxon>
        <taxon>Burkholderiaceae</taxon>
        <taxon>Cupriavidus</taxon>
    </lineage>
</organism>
<dbReference type="EMBL" id="VLJN01000066">
    <property type="protein sequence ID" value="TWG79030.1"/>
    <property type="molecule type" value="Genomic_DNA"/>
</dbReference>
<sequence length="329" mass="34763">MPLIVATDHIHPDAAVRLQQAGQFKVRPWHRADSYANALADADVIVVRNPLPPALFAKASRLRAVIRHGAGLDMIPVAEASAAGVLVANVPAVNATAVAEYVLGQMLSLARRLPEMEAGLRQASWEAGRAPAPQGLQLSGSTVGIVGMGAIGQRVAAICKQGFGMRVLGVHPSRTGTHEPNAEYVSLEQALAESDFLVLACPLNASTHHLIGERELGQMKRQAFLINVARGAVVDTAALVAALRSSRIAGAALDVHETTPLPRDAALFDGDNTRLTPHVAGISAQSLRAMSMGAAEQVDDVLAGRFPPHWVNRDAEAAIRQRWAALPPI</sequence>
<dbReference type="Gene3D" id="3.40.50.720">
    <property type="entry name" value="NAD(P)-binding Rossmann-like Domain"/>
    <property type="match status" value="2"/>
</dbReference>
<dbReference type="SUPFAM" id="SSF52283">
    <property type="entry name" value="Formate/glycerate dehydrogenase catalytic domain-like"/>
    <property type="match status" value="1"/>
</dbReference>
<evidence type="ECO:0000259" key="5">
    <source>
        <dbReference type="Pfam" id="PF00389"/>
    </source>
</evidence>
<name>A0A562B2A2_9BURK</name>
<evidence type="ECO:0000313" key="7">
    <source>
        <dbReference type="EMBL" id="TWG79030.1"/>
    </source>
</evidence>
<reference evidence="7 8" key="1">
    <citation type="submission" date="2019-07" db="EMBL/GenBank/DDBJ databases">
        <title>Genome sequencing of lignin-degrading bacterial isolates.</title>
        <authorList>
            <person name="Gladden J."/>
        </authorList>
    </citation>
    <scope>NUCLEOTIDE SEQUENCE [LARGE SCALE GENOMIC DNA]</scope>
    <source>
        <strain evidence="7 8">J11</strain>
    </source>
</reference>
<keyword evidence="8" id="KW-1185">Reference proteome</keyword>
<dbReference type="InterPro" id="IPR050418">
    <property type="entry name" value="D-iso_2-hydroxyacid_DH_PdxB"/>
</dbReference>
<keyword evidence="3" id="KW-0520">NAD</keyword>
<evidence type="ECO:0000259" key="6">
    <source>
        <dbReference type="Pfam" id="PF02826"/>
    </source>
</evidence>
<evidence type="ECO:0000256" key="4">
    <source>
        <dbReference type="RuleBase" id="RU003719"/>
    </source>
</evidence>
<proteinExistence type="inferred from homology"/>
<dbReference type="Pfam" id="PF02826">
    <property type="entry name" value="2-Hacid_dh_C"/>
    <property type="match status" value="1"/>
</dbReference>
<feature type="domain" description="D-isomer specific 2-hydroxyacid dehydrogenase catalytic" evidence="5">
    <location>
        <begin position="4"/>
        <end position="312"/>
    </location>
</feature>
<dbReference type="PANTHER" id="PTHR43761">
    <property type="entry name" value="D-ISOMER SPECIFIC 2-HYDROXYACID DEHYDROGENASE FAMILY PROTEIN (AFU_ORTHOLOGUE AFUA_1G13630)"/>
    <property type="match status" value="1"/>
</dbReference>